<feature type="domain" description="FAD-binding FR-type" evidence="10">
    <location>
        <begin position="272"/>
        <end position="377"/>
    </location>
</feature>
<feature type="transmembrane region" description="Helical" evidence="9">
    <location>
        <begin position="79"/>
        <end position="109"/>
    </location>
</feature>
<dbReference type="InterPro" id="IPR050415">
    <property type="entry name" value="MRET"/>
</dbReference>
<dbReference type="EMBL" id="BAABLP010000001">
    <property type="protein sequence ID" value="GAA4737320.1"/>
    <property type="molecule type" value="Genomic_DNA"/>
</dbReference>
<dbReference type="InterPro" id="IPR017927">
    <property type="entry name" value="FAD-bd_FR_type"/>
</dbReference>
<evidence type="ECO:0000313" key="12">
    <source>
        <dbReference type="Proteomes" id="UP001500121"/>
    </source>
</evidence>
<comment type="cofactor">
    <cofactor evidence="1">
        <name>FAD</name>
        <dbReference type="ChEBI" id="CHEBI:57692"/>
    </cofactor>
</comment>
<dbReference type="PANTHER" id="PTHR47354:SF6">
    <property type="entry name" value="NADH OXIDOREDUCTASE HCR"/>
    <property type="match status" value="1"/>
</dbReference>
<keyword evidence="9" id="KW-0812">Transmembrane</keyword>
<evidence type="ECO:0000256" key="4">
    <source>
        <dbReference type="ARBA" id="ARBA00022723"/>
    </source>
</evidence>
<dbReference type="Proteomes" id="UP001500121">
    <property type="component" value="Unassembled WGS sequence"/>
</dbReference>
<keyword evidence="12" id="KW-1185">Reference proteome</keyword>
<feature type="transmembrane region" description="Helical" evidence="9">
    <location>
        <begin position="171"/>
        <end position="189"/>
    </location>
</feature>
<evidence type="ECO:0000256" key="3">
    <source>
        <dbReference type="ARBA" id="ARBA00022714"/>
    </source>
</evidence>
<keyword evidence="6" id="KW-0560">Oxidoreductase</keyword>
<dbReference type="CDD" id="cd00322">
    <property type="entry name" value="FNR_like"/>
    <property type="match status" value="1"/>
</dbReference>
<keyword evidence="7" id="KW-0408">Iron</keyword>
<feature type="transmembrane region" description="Helical" evidence="9">
    <location>
        <begin position="47"/>
        <end position="67"/>
    </location>
</feature>
<reference evidence="12" key="1">
    <citation type="journal article" date="2019" name="Int. J. Syst. Evol. Microbiol.">
        <title>The Global Catalogue of Microorganisms (GCM) 10K type strain sequencing project: providing services to taxonomists for standard genome sequencing and annotation.</title>
        <authorList>
            <consortium name="The Broad Institute Genomics Platform"/>
            <consortium name="The Broad Institute Genome Sequencing Center for Infectious Disease"/>
            <person name="Wu L."/>
            <person name="Ma J."/>
        </authorList>
    </citation>
    <scope>NUCLEOTIDE SEQUENCE [LARGE SCALE GENOMIC DNA]</scope>
    <source>
        <strain evidence="12">JCM 19015</strain>
    </source>
</reference>
<dbReference type="PROSITE" id="PS51384">
    <property type="entry name" value="FAD_FR"/>
    <property type="match status" value="1"/>
</dbReference>
<dbReference type="Gene3D" id="3.40.50.80">
    <property type="entry name" value="Nucleotide-binding domain of ferredoxin-NADP reductase (FNR) module"/>
    <property type="match status" value="1"/>
</dbReference>
<organism evidence="11 12">
    <name type="scientific">Amnibacterium soli</name>
    <dbReference type="NCBI Taxonomy" id="1282736"/>
    <lineage>
        <taxon>Bacteria</taxon>
        <taxon>Bacillati</taxon>
        <taxon>Actinomycetota</taxon>
        <taxon>Actinomycetes</taxon>
        <taxon>Micrococcales</taxon>
        <taxon>Microbacteriaceae</taxon>
        <taxon>Amnibacterium</taxon>
    </lineage>
</organism>
<feature type="transmembrane region" description="Helical" evidence="9">
    <location>
        <begin position="227"/>
        <end position="251"/>
    </location>
</feature>
<evidence type="ECO:0000313" key="11">
    <source>
        <dbReference type="EMBL" id="GAA4737320.1"/>
    </source>
</evidence>
<keyword evidence="2" id="KW-0285">Flavoprotein</keyword>
<evidence type="ECO:0000256" key="6">
    <source>
        <dbReference type="ARBA" id="ARBA00023002"/>
    </source>
</evidence>
<keyword evidence="4" id="KW-0479">Metal-binding</keyword>
<dbReference type="Gene3D" id="2.40.30.10">
    <property type="entry name" value="Translation factors"/>
    <property type="match status" value="1"/>
</dbReference>
<feature type="transmembrane region" description="Helical" evidence="9">
    <location>
        <begin position="195"/>
        <end position="215"/>
    </location>
</feature>
<dbReference type="SUPFAM" id="SSF63380">
    <property type="entry name" value="Riboflavin synthase domain-like"/>
    <property type="match status" value="1"/>
</dbReference>
<protein>
    <recommendedName>
        <fullName evidence="10">FAD-binding FR-type domain-containing protein</fullName>
    </recommendedName>
</protein>
<keyword evidence="3" id="KW-0001">2Fe-2S</keyword>
<dbReference type="RefSeq" id="WP_345479314.1">
    <property type="nucleotide sequence ID" value="NZ_BAABLP010000001.1"/>
</dbReference>
<name>A0ABP8YWM3_9MICO</name>
<keyword evidence="9" id="KW-0472">Membrane</keyword>
<keyword evidence="9" id="KW-1133">Transmembrane helix</keyword>
<evidence type="ECO:0000256" key="9">
    <source>
        <dbReference type="SAM" id="Phobius"/>
    </source>
</evidence>
<comment type="caution">
    <text evidence="11">The sequence shown here is derived from an EMBL/GenBank/DDBJ whole genome shotgun (WGS) entry which is preliminary data.</text>
</comment>
<evidence type="ECO:0000256" key="8">
    <source>
        <dbReference type="ARBA" id="ARBA00023014"/>
    </source>
</evidence>
<gene>
    <name evidence="11" type="ORF">GCM10025783_04670</name>
</gene>
<dbReference type="PANTHER" id="PTHR47354">
    <property type="entry name" value="NADH OXIDOREDUCTASE HCR"/>
    <property type="match status" value="1"/>
</dbReference>
<accession>A0ABP8YWM3</accession>
<sequence length="513" mass="53026">MRRLIGRVDGAIGRVPMLRLVLVWLAVLAVAALVLSLAGVLRLPFPALLATLVVAVGASVLTDRVLAALVRARPVGESALVTGLILFLVVFPSTAPTALLLTAATALVANASKYLLRVGGRHVLNPAATGLVVLGLTGLTGSAWWVATPVLLPVLVVAVVLVVARMRLAGPVLLLVVLGAALQVGAVVATGGSAASALALLPSTPLLFLAGFMFTEPITLPPRAGQRYAEAALVAVLLAVPYAAPVSVLTLRPTPELALLLGNALAVLVVRPMGAGLRLVGSRALTPTAVEYAFRPDRPLRHRAGQYVELHLPHRAADRRGSRRSLTIASAPEEADGTVRVAVRLRDPASSFKRALDALPVGAPARAVTVTGGFTLPADRTAPLLLVASGIGITPFVSQLRQDAAEAAAGATPRDVVLVDRVPSADEVPYRDELAGTGVRVLLVCPDPSGLPPLPEHWHVATAFDEAALAAVVPDARRRTAYLSGSPAFIASARALLAGAGVRRVRTDAFAGY</sequence>
<keyword evidence="8" id="KW-0411">Iron-sulfur</keyword>
<proteinExistence type="predicted"/>
<evidence type="ECO:0000256" key="2">
    <source>
        <dbReference type="ARBA" id="ARBA00022630"/>
    </source>
</evidence>
<evidence type="ECO:0000256" key="1">
    <source>
        <dbReference type="ARBA" id="ARBA00001974"/>
    </source>
</evidence>
<dbReference type="InterPro" id="IPR039261">
    <property type="entry name" value="FNR_nucleotide-bd"/>
</dbReference>
<dbReference type="SUPFAM" id="SSF52343">
    <property type="entry name" value="Ferredoxin reductase-like, C-terminal NADP-linked domain"/>
    <property type="match status" value="1"/>
</dbReference>
<dbReference type="InterPro" id="IPR017938">
    <property type="entry name" value="Riboflavin_synthase-like_b-brl"/>
</dbReference>
<evidence type="ECO:0000259" key="10">
    <source>
        <dbReference type="PROSITE" id="PS51384"/>
    </source>
</evidence>
<evidence type="ECO:0000256" key="5">
    <source>
        <dbReference type="ARBA" id="ARBA00022827"/>
    </source>
</evidence>
<feature type="transmembrane region" description="Helical" evidence="9">
    <location>
        <begin position="21"/>
        <end position="41"/>
    </location>
</feature>
<evidence type="ECO:0000256" key="7">
    <source>
        <dbReference type="ARBA" id="ARBA00023004"/>
    </source>
</evidence>
<keyword evidence="5" id="KW-0274">FAD</keyword>
<feature type="transmembrane region" description="Helical" evidence="9">
    <location>
        <begin position="143"/>
        <end position="164"/>
    </location>
</feature>